<dbReference type="GO" id="GO:0005125">
    <property type="term" value="F:cytokine activity"/>
    <property type="evidence" value="ECO:0007669"/>
    <property type="project" value="UniProtKB-KW"/>
</dbReference>
<evidence type="ECO:0000259" key="6">
    <source>
        <dbReference type="PROSITE" id="PS50049"/>
    </source>
</evidence>
<dbReference type="PROSITE" id="PS00251">
    <property type="entry name" value="THD_1"/>
    <property type="match status" value="1"/>
</dbReference>
<evidence type="ECO:0000313" key="7">
    <source>
        <dbReference type="Ensembl" id="ENSLBEP00000016335.1"/>
    </source>
</evidence>
<evidence type="ECO:0000313" key="8">
    <source>
        <dbReference type="Proteomes" id="UP000261660"/>
    </source>
</evidence>
<dbReference type="CDD" id="cd00184">
    <property type="entry name" value="TNF"/>
    <property type="match status" value="1"/>
</dbReference>
<dbReference type="InterPro" id="IPR008983">
    <property type="entry name" value="Tumour_necrosis_fac-like_dom"/>
</dbReference>
<dbReference type="GO" id="GO:0005164">
    <property type="term" value="F:tumor necrosis factor receptor binding"/>
    <property type="evidence" value="ECO:0007669"/>
    <property type="project" value="InterPro"/>
</dbReference>
<proteinExistence type="inferred from homology"/>
<evidence type="ECO:0000256" key="4">
    <source>
        <dbReference type="ARBA" id="ARBA00023136"/>
    </source>
</evidence>
<accession>A0A3Q3M7D8</accession>
<dbReference type="PROSITE" id="PS50049">
    <property type="entry name" value="THD_2"/>
    <property type="match status" value="1"/>
</dbReference>
<dbReference type="RefSeq" id="XP_020497000.1">
    <property type="nucleotide sequence ID" value="XM_020641344.3"/>
</dbReference>
<evidence type="ECO:0000256" key="2">
    <source>
        <dbReference type="ARBA" id="ARBA00008670"/>
    </source>
</evidence>
<dbReference type="GO" id="GO:0016020">
    <property type="term" value="C:membrane"/>
    <property type="evidence" value="ECO:0007669"/>
    <property type="project" value="UniProtKB-SubCell"/>
</dbReference>
<keyword evidence="8" id="KW-1185">Reference proteome</keyword>
<dbReference type="AlphaFoldDB" id="A0A3Q3M7D8"/>
<dbReference type="PANTHER" id="PTHR11471">
    <property type="entry name" value="TUMOR NECROSIS FACTOR FAMILY MEMBER"/>
    <property type="match status" value="1"/>
</dbReference>
<dbReference type="GO" id="GO:0006955">
    <property type="term" value="P:immune response"/>
    <property type="evidence" value="ECO:0007669"/>
    <property type="project" value="InterPro"/>
</dbReference>
<reference evidence="7" key="2">
    <citation type="submission" date="2025-09" db="UniProtKB">
        <authorList>
            <consortium name="Ensembl"/>
        </authorList>
    </citation>
    <scope>IDENTIFICATION</scope>
</reference>
<organism evidence="7 8">
    <name type="scientific">Labrus bergylta</name>
    <name type="common">ballan wrasse</name>
    <dbReference type="NCBI Taxonomy" id="56723"/>
    <lineage>
        <taxon>Eukaryota</taxon>
        <taxon>Metazoa</taxon>
        <taxon>Chordata</taxon>
        <taxon>Craniata</taxon>
        <taxon>Vertebrata</taxon>
        <taxon>Euteleostomi</taxon>
        <taxon>Actinopterygii</taxon>
        <taxon>Neopterygii</taxon>
        <taxon>Teleostei</taxon>
        <taxon>Neoteleostei</taxon>
        <taxon>Acanthomorphata</taxon>
        <taxon>Eupercaria</taxon>
        <taxon>Labriformes</taxon>
        <taxon>Labridae</taxon>
        <taxon>Labrus</taxon>
    </lineage>
</organism>
<dbReference type="Proteomes" id="UP000261660">
    <property type="component" value="Unplaced"/>
</dbReference>
<dbReference type="GO" id="GO:0005615">
    <property type="term" value="C:extracellular space"/>
    <property type="evidence" value="ECO:0007669"/>
    <property type="project" value="UniProtKB-KW"/>
</dbReference>
<dbReference type="GeneID" id="109989552"/>
<dbReference type="PANTHER" id="PTHR11471:SF56">
    <property type="entry name" value="TUMOR NECROSIS FACTOR LIGAND SUPERFAMILY MEMBER 14-LIKE"/>
    <property type="match status" value="1"/>
</dbReference>
<evidence type="ECO:0000256" key="3">
    <source>
        <dbReference type="ARBA" id="ARBA00022514"/>
    </source>
</evidence>
<dbReference type="GeneTree" id="ENSGT01060000248544"/>
<dbReference type="SMART" id="SM00207">
    <property type="entry name" value="TNF"/>
    <property type="match status" value="1"/>
</dbReference>
<reference evidence="7" key="1">
    <citation type="submission" date="2025-08" db="UniProtKB">
        <authorList>
            <consortium name="Ensembl"/>
        </authorList>
    </citation>
    <scope>IDENTIFICATION</scope>
</reference>
<name>A0A3Q3M7D8_9LABR</name>
<keyword evidence="5" id="KW-1133">Transmembrane helix</keyword>
<keyword evidence="4 5" id="KW-0472">Membrane</keyword>
<feature type="domain" description="THD" evidence="6">
    <location>
        <begin position="122"/>
        <end position="267"/>
    </location>
</feature>
<dbReference type="STRING" id="56723.ENSLBEP00000016335"/>
<protein>
    <submittedName>
        <fullName evidence="7">Tumor necrosis factor ligand superfamily member 14-like</fullName>
    </submittedName>
</protein>
<sequence>MAEACVASRPQVFVVDSQASYVSAPVGKKRRWEKVGQKCLLMLLGLVVFGLVVQGCLIHNLYQKTEAFSLCRSHPLCQNLSDPGSYPPSSGLQDGIILSRVGSEASNQISSMDQTEEVQQRPFAHLTGSSKTVDQHHVVQWMTNVGETITHKMGYEDGRLLVEEEGFYYLYSKVTIGAEEDCLFFQHEVLKDIKAYGKPIQLMKSKRVRCWTHRFSEDTSPSGEESWNSFLAGIFHLQSGDKVYVKLDSKKKEPLAPGDNLMGAFMIYPCGVTTPCPTQRPH</sequence>
<dbReference type="SUPFAM" id="SSF49842">
    <property type="entry name" value="TNF-like"/>
    <property type="match status" value="1"/>
</dbReference>
<dbReference type="Pfam" id="PF00229">
    <property type="entry name" value="TNF"/>
    <property type="match status" value="1"/>
</dbReference>
<evidence type="ECO:0000256" key="5">
    <source>
        <dbReference type="SAM" id="Phobius"/>
    </source>
</evidence>
<dbReference type="InterPro" id="IPR021184">
    <property type="entry name" value="TNF_CS"/>
</dbReference>
<keyword evidence="5" id="KW-0812">Transmembrane</keyword>
<evidence type="ECO:0000256" key="1">
    <source>
        <dbReference type="ARBA" id="ARBA00004370"/>
    </source>
</evidence>
<keyword evidence="3" id="KW-0202">Cytokine</keyword>
<comment type="subcellular location">
    <subcellularLocation>
        <location evidence="1">Membrane</location>
    </subcellularLocation>
</comment>
<feature type="transmembrane region" description="Helical" evidence="5">
    <location>
        <begin position="39"/>
        <end position="62"/>
    </location>
</feature>
<dbReference type="Ensembl" id="ENSLBET00000017274.1">
    <property type="protein sequence ID" value="ENSLBEP00000016335.1"/>
    <property type="gene ID" value="ENSLBEG00000012644.1"/>
</dbReference>
<comment type="similarity">
    <text evidence="2">Belongs to the tumor necrosis factor family.</text>
</comment>
<dbReference type="InParanoid" id="A0A3Q3M7D8"/>
<dbReference type="Gene3D" id="2.60.120.40">
    <property type="match status" value="1"/>
</dbReference>
<dbReference type="InterPro" id="IPR006052">
    <property type="entry name" value="TNF_dom"/>
</dbReference>